<feature type="region of interest" description="Disordered" evidence="4">
    <location>
        <begin position="159"/>
        <end position="220"/>
    </location>
</feature>
<dbReference type="SUPFAM" id="SSF53720">
    <property type="entry name" value="ALDH-like"/>
    <property type="match status" value="1"/>
</dbReference>
<feature type="compositionally biased region" description="Basic residues" evidence="4">
    <location>
        <begin position="191"/>
        <end position="202"/>
    </location>
</feature>
<accession>A0ABQ2L334</accession>
<evidence type="ECO:0000256" key="4">
    <source>
        <dbReference type="SAM" id="MobiDB-lite"/>
    </source>
</evidence>
<gene>
    <name evidence="6" type="ORF">GCM10011610_69630</name>
</gene>
<feature type="compositionally biased region" description="Low complexity" evidence="4">
    <location>
        <begin position="175"/>
        <end position="188"/>
    </location>
</feature>
<comment type="caution">
    <text evidence="6">The sequence shown here is derived from an EMBL/GenBank/DDBJ whole genome shotgun (WGS) entry which is preliminary data.</text>
</comment>
<evidence type="ECO:0000313" key="7">
    <source>
        <dbReference type="Proteomes" id="UP000658127"/>
    </source>
</evidence>
<dbReference type="InterPro" id="IPR016161">
    <property type="entry name" value="Ald_DH/histidinol_DH"/>
</dbReference>
<reference evidence="7" key="1">
    <citation type="journal article" date="2019" name="Int. J. Syst. Evol. Microbiol.">
        <title>The Global Catalogue of Microorganisms (GCM) 10K type strain sequencing project: providing services to taxonomists for standard genome sequencing and annotation.</title>
        <authorList>
            <consortium name="The Broad Institute Genomics Platform"/>
            <consortium name="The Broad Institute Genome Sequencing Center for Infectious Disease"/>
            <person name="Wu L."/>
            <person name="Ma J."/>
        </authorList>
    </citation>
    <scope>NUCLEOTIDE SEQUENCE [LARGE SCALE GENOMIC DNA]</scope>
    <source>
        <strain evidence="7">CGMCC 4.7329</strain>
    </source>
</reference>
<dbReference type="InterPro" id="IPR016163">
    <property type="entry name" value="Ald_DH_C"/>
</dbReference>
<dbReference type="PANTHER" id="PTHR11699">
    <property type="entry name" value="ALDEHYDE DEHYDROGENASE-RELATED"/>
    <property type="match status" value="1"/>
</dbReference>
<dbReference type="Gene3D" id="3.40.309.10">
    <property type="entry name" value="Aldehyde Dehydrogenase, Chain A, domain 2"/>
    <property type="match status" value="1"/>
</dbReference>
<feature type="compositionally biased region" description="Basic and acidic residues" evidence="4">
    <location>
        <begin position="203"/>
        <end position="220"/>
    </location>
</feature>
<protein>
    <recommendedName>
        <fullName evidence="5">Aldehyde dehydrogenase domain-containing protein</fullName>
    </recommendedName>
</protein>
<dbReference type="InterPro" id="IPR016162">
    <property type="entry name" value="Ald_DH_N"/>
</dbReference>
<name>A0ABQ2L334_9NOCA</name>
<feature type="active site" evidence="2">
    <location>
        <position position="77"/>
    </location>
</feature>
<evidence type="ECO:0000259" key="5">
    <source>
        <dbReference type="Pfam" id="PF00171"/>
    </source>
</evidence>
<proteinExistence type="inferred from homology"/>
<evidence type="ECO:0000313" key="6">
    <source>
        <dbReference type="EMBL" id="GGO00570.1"/>
    </source>
</evidence>
<feature type="domain" description="Aldehyde dehydrogenase" evidence="5">
    <location>
        <begin position="1"/>
        <end position="144"/>
    </location>
</feature>
<comment type="similarity">
    <text evidence="3">Belongs to the aldehyde dehydrogenase family.</text>
</comment>
<keyword evidence="1 3" id="KW-0560">Oxidoreductase</keyword>
<dbReference type="PROSITE" id="PS00687">
    <property type="entry name" value="ALDEHYDE_DEHYDR_GLU"/>
    <property type="match status" value="1"/>
</dbReference>
<dbReference type="Gene3D" id="3.40.605.10">
    <property type="entry name" value="Aldehyde Dehydrogenase, Chain A, domain 1"/>
    <property type="match status" value="1"/>
</dbReference>
<organism evidence="6 7">
    <name type="scientific">Nocardia rhizosphaerihabitans</name>
    <dbReference type="NCBI Taxonomy" id="1691570"/>
    <lineage>
        <taxon>Bacteria</taxon>
        <taxon>Bacillati</taxon>
        <taxon>Actinomycetota</taxon>
        <taxon>Actinomycetes</taxon>
        <taxon>Mycobacteriales</taxon>
        <taxon>Nocardiaceae</taxon>
        <taxon>Nocardia</taxon>
    </lineage>
</organism>
<evidence type="ECO:0000256" key="2">
    <source>
        <dbReference type="PROSITE-ProRule" id="PRU10007"/>
    </source>
</evidence>
<dbReference type="InterPro" id="IPR015590">
    <property type="entry name" value="Aldehyde_DH_dom"/>
</dbReference>
<sequence>MVLTPDSQTPYCAVTRGELLYQAGLPRDLFAVVPGPGALVGTALDQNADYVMFTGSTATGRLLAEQADARLIGYSAELGGKNPMIVMAQANLREVTDAAVRACYSNSGQLCASIERTYVEQSIAPEFTRIFRERVAAISLALTTNSASRWAASYRKSSSKPWPVISMTPSPRAPPSSSAAKHAPTSDRNLLRAKRAQRRRMLPRRDLRTARLDLPGRRRR</sequence>
<dbReference type="InterPro" id="IPR029510">
    <property type="entry name" value="Ald_DH_CS_GLU"/>
</dbReference>
<evidence type="ECO:0000256" key="1">
    <source>
        <dbReference type="ARBA" id="ARBA00023002"/>
    </source>
</evidence>
<evidence type="ECO:0000256" key="3">
    <source>
        <dbReference type="RuleBase" id="RU003345"/>
    </source>
</evidence>
<dbReference type="Proteomes" id="UP000658127">
    <property type="component" value="Unassembled WGS sequence"/>
</dbReference>
<dbReference type="Pfam" id="PF00171">
    <property type="entry name" value="Aldedh"/>
    <property type="match status" value="1"/>
</dbReference>
<keyword evidence="7" id="KW-1185">Reference proteome</keyword>
<dbReference type="EMBL" id="BMNE01000016">
    <property type="protein sequence ID" value="GGO00570.1"/>
    <property type="molecule type" value="Genomic_DNA"/>
</dbReference>